<sequence length="101" mass="10859">MFRAVFTGAAVAIAAIGLLGALPIKASADQDSYLARLQQEIPNVYERYGPESLVNEGNKVCDWEAQGMSDDAVVERIRGDLPMSDSAASWVEILAQNELGC</sequence>
<dbReference type="AlphaFoldDB" id="A0A7I9Y1I2"/>
<gene>
    <name evidence="1" type="ORF">MBOT_32590</name>
</gene>
<evidence type="ECO:0000313" key="1">
    <source>
        <dbReference type="EMBL" id="GFG75894.1"/>
    </source>
</evidence>
<dbReference type="Proteomes" id="UP000465361">
    <property type="component" value="Unassembled WGS sequence"/>
</dbReference>
<keyword evidence="2" id="KW-1185">Reference proteome</keyword>
<evidence type="ECO:0008006" key="3">
    <source>
        <dbReference type="Google" id="ProtNLM"/>
    </source>
</evidence>
<comment type="caution">
    <text evidence="1">The sequence shown here is derived from an EMBL/GenBank/DDBJ whole genome shotgun (WGS) entry which is preliminary data.</text>
</comment>
<evidence type="ECO:0000313" key="2">
    <source>
        <dbReference type="Proteomes" id="UP000465361"/>
    </source>
</evidence>
<reference evidence="1 2" key="1">
    <citation type="journal article" date="2019" name="Emerg. Microbes Infect.">
        <title>Comprehensive subspecies identification of 175 nontuberculous mycobacteria species based on 7547 genomic profiles.</title>
        <authorList>
            <person name="Matsumoto Y."/>
            <person name="Kinjo T."/>
            <person name="Motooka D."/>
            <person name="Nabeya D."/>
            <person name="Jung N."/>
            <person name="Uechi K."/>
            <person name="Horii T."/>
            <person name="Iida T."/>
            <person name="Fujita J."/>
            <person name="Nakamura S."/>
        </authorList>
    </citation>
    <scope>NUCLEOTIDE SEQUENCE [LARGE SCALE GENOMIC DNA]</scope>
    <source>
        <strain evidence="1 2">JCM 17322</strain>
    </source>
</reference>
<proteinExistence type="predicted"/>
<organism evidence="1 2">
    <name type="scientific">Mycobacterium botniense</name>
    <dbReference type="NCBI Taxonomy" id="84962"/>
    <lineage>
        <taxon>Bacteria</taxon>
        <taxon>Bacillati</taxon>
        <taxon>Actinomycetota</taxon>
        <taxon>Actinomycetes</taxon>
        <taxon>Mycobacteriales</taxon>
        <taxon>Mycobacteriaceae</taxon>
        <taxon>Mycobacterium</taxon>
    </lineage>
</organism>
<accession>A0A7I9Y1I2</accession>
<dbReference type="RefSeq" id="WP_218033388.1">
    <property type="nucleotide sequence ID" value="NZ_BLKW01000004.1"/>
</dbReference>
<name>A0A7I9Y1I2_9MYCO</name>
<protein>
    <recommendedName>
        <fullName evidence="3">DUF732 domain-containing protein</fullName>
    </recommendedName>
</protein>
<dbReference type="EMBL" id="BLKW01000004">
    <property type="protein sequence ID" value="GFG75894.1"/>
    <property type="molecule type" value="Genomic_DNA"/>
</dbReference>